<dbReference type="SUPFAM" id="SSF64268">
    <property type="entry name" value="PX domain"/>
    <property type="match status" value="1"/>
</dbReference>
<keyword evidence="6" id="KW-0963">Cytoplasm</keyword>
<evidence type="ECO:0000256" key="2">
    <source>
        <dbReference type="ARBA" id="ARBA00004496"/>
    </source>
</evidence>
<evidence type="ECO:0000256" key="8">
    <source>
        <dbReference type="ARBA" id="ARBA00022927"/>
    </source>
</evidence>
<dbReference type="EMBL" id="BACD03000013">
    <property type="protein sequence ID" value="GAO48218.1"/>
    <property type="molecule type" value="Genomic_DNA"/>
</dbReference>
<evidence type="ECO:0000259" key="12">
    <source>
        <dbReference type="PROSITE" id="PS50195"/>
    </source>
</evidence>
<dbReference type="FunFam" id="3.30.1520.10:FF:000013">
    <property type="entry name" value="Putative Sorting nexin 3"/>
    <property type="match status" value="1"/>
</dbReference>
<feature type="domain" description="PX" evidence="12">
    <location>
        <begin position="184"/>
        <end position="300"/>
    </location>
</feature>
<keyword evidence="5" id="KW-0813">Transport</keyword>
<dbReference type="GO" id="GO:0042147">
    <property type="term" value="P:retrograde transport, endosome to Golgi"/>
    <property type="evidence" value="ECO:0007669"/>
    <property type="project" value="TreeGrafter"/>
</dbReference>
<dbReference type="Gene3D" id="3.30.1520.10">
    <property type="entry name" value="Phox-like domain"/>
    <property type="match status" value="1"/>
</dbReference>
<dbReference type="FunFam" id="1.20.1270.60:FF:000022">
    <property type="entry name" value="Sorting nexin 3 protein"/>
    <property type="match status" value="1"/>
</dbReference>
<feature type="compositionally biased region" description="Low complexity" evidence="11">
    <location>
        <begin position="67"/>
        <end position="83"/>
    </location>
</feature>
<dbReference type="GO" id="GO:0005794">
    <property type="term" value="C:Golgi apparatus"/>
    <property type="evidence" value="ECO:0007669"/>
    <property type="project" value="UniProtKB-SubCell"/>
</dbReference>
<keyword evidence="9" id="KW-0333">Golgi apparatus</keyword>
<dbReference type="PANTHER" id="PTHR10555:SF170">
    <property type="entry name" value="FI18122P1"/>
    <property type="match status" value="1"/>
</dbReference>
<keyword evidence="14" id="KW-1185">Reference proteome</keyword>
<evidence type="ECO:0000313" key="14">
    <source>
        <dbReference type="Proteomes" id="UP000033140"/>
    </source>
</evidence>
<dbReference type="OMA" id="LWETFLM"/>
<comment type="caution">
    <text evidence="13">The sequence shown here is derived from an EMBL/GenBank/DDBJ whole genome shotgun (WGS) entry which is preliminary data.</text>
</comment>
<evidence type="ECO:0000256" key="6">
    <source>
        <dbReference type="ARBA" id="ARBA00022490"/>
    </source>
</evidence>
<dbReference type="InterPro" id="IPR001683">
    <property type="entry name" value="PX_dom"/>
</dbReference>
<dbReference type="InterPro" id="IPR027267">
    <property type="entry name" value="AH/BAR_dom_sf"/>
</dbReference>
<dbReference type="InterPro" id="IPR015404">
    <property type="entry name" value="Vps5_C"/>
</dbReference>
<evidence type="ECO:0000256" key="3">
    <source>
        <dbReference type="ARBA" id="ARBA00004555"/>
    </source>
</evidence>
<name>A0A0E9NEH9_SAICN</name>
<dbReference type="OrthoDB" id="271164at2759"/>
<reference evidence="13 14" key="2">
    <citation type="journal article" date="2014" name="J. Gen. Appl. Microbiol.">
        <title>The early diverging ascomycetous budding yeast Saitoella complicata has three histone deacetylases belonging to the Clr6, Hos2, and Rpd3 lineages.</title>
        <authorList>
            <person name="Nishida H."/>
            <person name="Matsumoto T."/>
            <person name="Kondo S."/>
            <person name="Hamamoto M."/>
            <person name="Yoshikawa H."/>
        </authorList>
    </citation>
    <scope>NUCLEOTIDE SEQUENCE [LARGE SCALE GENOMIC DNA]</scope>
    <source>
        <strain evidence="13 14">NRRL Y-17804</strain>
    </source>
</reference>
<keyword evidence="7" id="KW-0597">Phosphoprotein</keyword>
<feature type="compositionally biased region" description="Basic and acidic residues" evidence="11">
    <location>
        <begin position="52"/>
        <end position="64"/>
    </location>
</feature>
<proteinExistence type="inferred from homology"/>
<dbReference type="Pfam" id="PF09325">
    <property type="entry name" value="Vps5"/>
    <property type="match status" value="1"/>
</dbReference>
<dbReference type="InterPro" id="IPR036871">
    <property type="entry name" value="PX_dom_sf"/>
</dbReference>
<dbReference type="InterPro" id="IPR037868">
    <property type="entry name" value="PX_Vps5"/>
</dbReference>
<dbReference type="Pfam" id="PF00787">
    <property type="entry name" value="PX"/>
    <property type="match status" value="1"/>
</dbReference>
<protein>
    <recommendedName>
        <fullName evidence="12">PX domain-containing protein</fullName>
    </recommendedName>
</protein>
<evidence type="ECO:0000256" key="5">
    <source>
        <dbReference type="ARBA" id="ARBA00022448"/>
    </source>
</evidence>
<dbReference type="SMART" id="SM00312">
    <property type="entry name" value="PX"/>
    <property type="match status" value="1"/>
</dbReference>
<dbReference type="GO" id="GO:0005829">
    <property type="term" value="C:cytosol"/>
    <property type="evidence" value="ECO:0007669"/>
    <property type="project" value="GOC"/>
</dbReference>
<comment type="similarity">
    <text evidence="4">Belongs to the sorting nexin family.</text>
</comment>
<dbReference type="GO" id="GO:0030904">
    <property type="term" value="C:retromer complex"/>
    <property type="evidence" value="ECO:0007669"/>
    <property type="project" value="UniProtKB-ARBA"/>
</dbReference>
<organism evidence="13 14">
    <name type="scientific">Saitoella complicata (strain BCRC 22490 / CBS 7301 / JCM 7358 / NBRC 10748 / NRRL Y-17804)</name>
    <dbReference type="NCBI Taxonomy" id="698492"/>
    <lineage>
        <taxon>Eukaryota</taxon>
        <taxon>Fungi</taxon>
        <taxon>Dikarya</taxon>
        <taxon>Ascomycota</taxon>
        <taxon>Taphrinomycotina</taxon>
        <taxon>Taphrinomycotina incertae sedis</taxon>
        <taxon>Saitoella</taxon>
    </lineage>
</organism>
<keyword evidence="10" id="KW-0472">Membrane</keyword>
<feature type="region of interest" description="Disordered" evidence="11">
    <location>
        <begin position="1"/>
        <end position="176"/>
    </location>
</feature>
<feature type="compositionally biased region" description="Basic and acidic residues" evidence="11">
    <location>
        <begin position="118"/>
        <end position="132"/>
    </location>
</feature>
<keyword evidence="8" id="KW-0653">Protein transport</keyword>
<dbReference type="Gene3D" id="1.20.1270.60">
    <property type="entry name" value="Arfaptin homology (AH) domain/BAR domain"/>
    <property type="match status" value="1"/>
</dbReference>
<dbReference type="SUPFAM" id="SSF103657">
    <property type="entry name" value="BAR/IMD domain-like"/>
    <property type="match status" value="1"/>
</dbReference>
<dbReference type="GO" id="GO:0045053">
    <property type="term" value="P:protein retention in Golgi apparatus"/>
    <property type="evidence" value="ECO:0007669"/>
    <property type="project" value="TreeGrafter"/>
</dbReference>
<dbReference type="GO" id="GO:0005768">
    <property type="term" value="C:endosome"/>
    <property type="evidence" value="ECO:0007669"/>
    <property type="project" value="TreeGrafter"/>
</dbReference>
<evidence type="ECO:0000256" key="7">
    <source>
        <dbReference type="ARBA" id="ARBA00022553"/>
    </source>
</evidence>
<dbReference type="Proteomes" id="UP000033140">
    <property type="component" value="Unassembled WGS sequence"/>
</dbReference>
<comment type="subcellular location">
    <subcellularLocation>
        <location evidence="2">Cytoplasm</location>
    </subcellularLocation>
    <subcellularLocation>
        <location evidence="3">Golgi apparatus</location>
    </subcellularLocation>
    <subcellularLocation>
        <location evidence="1">Membrane</location>
        <topology evidence="1">Peripheral membrane protein</topology>
        <orientation evidence="1">Cytoplasmic side</orientation>
    </subcellularLocation>
</comment>
<feature type="compositionally biased region" description="Basic and acidic residues" evidence="11">
    <location>
        <begin position="576"/>
        <end position="585"/>
    </location>
</feature>
<evidence type="ECO:0000256" key="10">
    <source>
        <dbReference type="ARBA" id="ARBA00023136"/>
    </source>
</evidence>
<evidence type="ECO:0000256" key="11">
    <source>
        <dbReference type="SAM" id="MobiDB-lite"/>
    </source>
</evidence>
<dbReference type="CDD" id="cd06861">
    <property type="entry name" value="PX_Vps5p"/>
    <property type="match status" value="1"/>
</dbReference>
<evidence type="ECO:0000256" key="1">
    <source>
        <dbReference type="ARBA" id="ARBA00004287"/>
    </source>
</evidence>
<dbReference type="STRING" id="698492.A0A0E9NEH9"/>
<evidence type="ECO:0000256" key="9">
    <source>
        <dbReference type="ARBA" id="ARBA00023034"/>
    </source>
</evidence>
<dbReference type="GO" id="GO:0035091">
    <property type="term" value="F:phosphatidylinositol binding"/>
    <property type="evidence" value="ECO:0007669"/>
    <property type="project" value="InterPro"/>
</dbReference>
<dbReference type="GO" id="GO:0015031">
    <property type="term" value="P:protein transport"/>
    <property type="evidence" value="ECO:0007669"/>
    <property type="project" value="UniProtKB-KW"/>
</dbReference>
<reference evidence="13 14" key="1">
    <citation type="journal article" date="2011" name="J. Gen. Appl. Microbiol.">
        <title>Draft genome sequencing of the enigmatic yeast Saitoella complicata.</title>
        <authorList>
            <person name="Nishida H."/>
            <person name="Hamamoto M."/>
            <person name="Sugiyama J."/>
        </authorList>
    </citation>
    <scope>NUCLEOTIDE SEQUENCE [LARGE SCALE GENOMIC DNA]</scope>
    <source>
        <strain evidence="13 14">NRRL Y-17804</strain>
    </source>
</reference>
<dbReference type="PROSITE" id="PS50195">
    <property type="entry name" value="PX"/>
    <property type="match status" value="1"/>
</dbReference>
<dbReference type="RefSeq" id="XP_019022533.1">
    <property type="nucleotide sequence ID" value="XM_019171315.1"/>
</dbReference>
<dbReference type="AlphaFoldDB" id="A0A0E9NEH9"/>
<reference evidence="13 14" key="3">
    <citation type="journal article" date="2015" name="Genome Announc.">
        <title>Draft Genome Sequence of the Archiascomycetous Yeast Saitoella complicata.</title>
        <authorList>
            <person name="Yamauchi K."/>
            <person name="Kondo S."/>
            <person name="Hamamoto M."/>
            <person name="Takahashi Y."/>
            <person name="Ogura Y."/>
            <person name="Hayashi T."/>
            <person name="Nishida H."/>
        </authorList>
    </citation>
    <scope>NUCLEOTIDE SEQUENCE [LARGE SCALE GENOMIC DNA]</scope>
    <source>
        <strain evidence="13 14">NRRL Y-17804</strain>
    </source>
</reference>
<evidence type="ECO:0000313" key="13">
    <source>
        <dbReference type="EMBL" id="GAO48218.1"/>
    </source>
</evidence>
<evidence type="ECO:0000256" key="4">
    <source>
        <dbReference type="ARBA" id="ARBA00010883"/>
    </source>
</evidence>
<feature type="region of interest" description="Disordered" evidence="11">
    <location>
        <begin position="553"/>
        <end position="585"/>
    </location>
</feature>
<accession>A0A0E9NEH9</accession>
<sequence length="585" mass="65337">MSSNGQHGFDSVGFDELLSNPFADSSPKTPRHEVPEPCKAASSSPELSPVKPQEHAPKPVEREAPASPVSRPTPSSRRTPGGRMTQSVVLDLDAGPLGPLGGGPLSEDSSPTASLPTRDSRPSRTDQVRQEIDALALQSNAGPSREAQEVPGLSRENSYSRSAPEPAVPTSKPSHIPLEQAAKPSFDISVGDPQKIGDLTSSHTVYKVRTKTTSSAFKVPEFAVMRRYRDFLWLFDKLNSNNPGVMVPAPPEKQAVGRFDEDFVEARRHALERMLVKVAAHPVLHRDPDFKLFLESETFNVDVKHKEKERAATSESKGFMGAFLSGAGVKFVEQDQYFEDKKNWLEVMEYQLKVLSKAIDGVVRQRKDLAGATYEFGNSLSSLSSTELDRELGNSLAALSDLQIRIKELYERQAQQDILTMGNTVEEYVRLCGSIKTALQARQKAYISWQTAESDLTKKRSSVDKLKRQGRTQQDRLSLLGDELVESERKCNQLRLEFEEVGKLLKTEFERFDKEKVEDFKTCVETFLESAVESQKALIEGWETYLTYLDREDQDQHESVGDRNGVSEEQQTSTNQDERRAEVAE</sequence>
<dbReference type="PANTHER" id="PTHR10555">
    <property type="entry name" value="SORTING NEXIN"/>
    <property type="match status" value="1"/>
</dbReference>
<gene>
    <name evidence="13" type="ORF">G7K_2398-t1</name>
</gene>